<dbReference type="OrthoDB" id="3337916at2759"/>
<keyword evidence="3" id="KW-1185">Reference proteome</keyword>
<dbReference type="PANTHER" id="PTHR40124:SF1">
    <property type="entry name" value="DISAGGREGATASE RELATED REPEAT PROTEIN"/>
    <property type="match status" value="1"/>
</dbReference>
<dbReference type="Proteomes" id="UP000298327">
    <property type="component" value="Unassembled WGS sequence"/>
</dbReference>
<dbReference type="PANTHER" id="PTHR40124">
    <property type="match status" value="1"/>
</dbReference>
<name>A0A4Y9YNG4_9AGAM</name>
<dbReference type="EMBL" id="SEOQ01000392">
    <property type="protein sequence ID" value="TFY63945.1"/>
    <property type="molecule type" value="Genomic_DNA"/>
</dbReference>
<sequence>MAVVSPVLPLPLDTIHYAFTTSQLIHSRQPEISHTPLNDGALGVHKVSDPRNLPHNLVKPPAPIVPSNNNDELPDEAWEAVYPAGSINPSAPIKGGFGFYMSGPQAFKEQVNDKGAQEAVVGYEVMFQEGWEWVKGGKLPGIFGGIGDFAYKCTGGRSNERCKCFNLRLMWRANGVGELYAYLPMNDTNTARLLAVPPFSHQNPDFGFTVGRGAWTFPTGKWTKIAIRARMNDVGSANGEVELWVDGKSVISVDGLVLREDAESHIKGMHFQTFFGGDSLWSSTWWMHSDFPVSPGHSSDWASPKDQRAWFASVSGAVVRR</sequence>
<gene>
    <name evidence="2" type="ORF">EVG20_g6115</name>
</gene>
<comment type="caution">
    <text evidence="2">The sequence shown here is derived from an EMBL/GenBank/DDBJ whole genome shotgun (WGS) entry which is preliminary data.</text>
</comment>
<evidence type="ECO:0000313" key="2">
    <source>
        <dbReference type="EMBL" id="TFY63945.1"/>
    </source>
</evidence>
<dbReference type="STRING" id="205917.A0A4Y9YNG4"/>
<protein>
    <recommendedName>
        <fullName evidence="1">Polysaccharide lyase 14 domain-containing protein</fullName>
    </recommendedName>
</protein>
<dbReference type="AlphaFoldDB" id="A0A4Y9YNG4"/>
<reference evidence="2 3" key="1">
    <citation type="submission" date="2019-02" db="EMBL/GenBank/DDBJ databases">
        <title>Genome sequencing of the rare red list fungi Dentipellis fragilis.</title>
        <authorList>
            <person name="Buettner E."/>
            <person name="Kellner H."/>
        </authorList>
    </citation>
    <scope>NUCLEOTIDE SEQUENCE [LARGE SCALE GENOMIC DNA]</scope>
    <source>
        <strain evidence="2 3">DSM 105465</strain>
    </source>
</reference>
<dbReference type="InterPro" id="IPR048958">
    <property type="entry name" value="Polysacc_lyase_14"/>
</dbReference>
<dbReference type="Gene3D" id="2.60.120.200">
    <property type="match status" value="1"/>
</dbReference>
<evidence type="ECO:0000259" key="1">
    <source>
        <dbReference type="Pfam" id="PF21294"/>
    </source>
</evidence>
<feature type="domain" description="Polysaccharide lyase 14" evidence="1">
    <location>
        <begin position="76"/>
        <end position="288"/>
    </location>
</feature>
<dbReference type="Pfam" id="PF21294">
    <property type="entry name" value="Polysacc_lyase_14"/>
    <property type="match status" value="1"/>
</dbReference>
<evidence type="ECO:0000313" key="3">
    <source>
        <dbReference type="Proteomes" id="UP000298327"/>
    </source>
</evidence>
<proteinExistence type="predicted"/>
<accession>A0A4Y9YNG4</accession>
<organism evidence="2 3">
    <name type="scientific">Dentipellis fragilis</name>
    <dbReference type="NCBI Taxonomy" id="205917"/>
    <lineage>
        <taxon>Eukaryota</taxon>
        <taxon>Fungi</taxon>
        <taxon>Dikarya</taxon>
        <taxon>Basidiomycota</taxon>
        <taxon>Agaricomycotina</taxon>
        <taxon>Agaricomycetes</taxon>
        <taxon>Russulales</taxon>
        <taxon>Hericiaceae</taxon>
        <taxon>Dentipellis</taxon>
    </lineage>
</organism>